<keyword evidence="2" id="KW-1185">Reference proteome</keyword>
<evidence type="ECO:0000313" key="1">
    <source>
        <dbReference type="EMBL" id="KAJ1948495.1"/>
    </source>
</evidence>
<keyword evidence="1" id="KW-0808">Transferase</keyword>
<feature type="non-terminal residue" evidence="1">
    <location>
        <position position="1210"/>
    </location>
</feature>
<evidence type="ECO:0000313" key="2">
    <source>
        <dbReference type="Proteomes" id="UP001150603"/>
    </source>
</evidence>
<comment type="caution">
    <text evidence="1">The sequence shown here is derived from an EMBL/GenBank/DDBJ whole genome shotgun (WGS) entry which is preliminary data.</text>
</comment>
<reference evidence="1" key="1">
    <citation type="submission" date="2022-07" db="EMBL/GenBank/DDBJ databases">
        <title>Phylogenomic reconstructions and comparative analyses of Kickxellomycotina fungi.</title>
        <authorList>
            <person name="Reynolds N.K."/>
            <person name="Stajich J.E."/>
            <person name="Barry K."/>
            <person name="Grigoriev I.V."/>
            <person name="Crous P."/>
            <person name="Smith M.E."/>
        </authorList>
    </citation>
    <scope>NUCLEOTIDE SEQUENCE</scope>
    <source>
        <strain evidence="1">NRRL 5244</strain>
    </source>
</reference>
<protein>
    <submittedName>
        <fullName evidence="1">Rim15, signal transduction response regulator</fullName>
        <ecNumber evidence="1">2.7.11.1</ecNumber>
    </submittedName>
</protein>
<gene>
    <name evidence="1" type="primary">RIM15_1</name>
    <name evidence="1" type="ORF">FBU59_001567</name>
</gene>
<dbReference type="EMBL" id="JANBPW010000716">
    <property type="protein sequence ID" value="KAJ1948495.1"/>
    <property type="molecule type" value="Genomic_DNA"/>
</dbReference>
<organism evidence="1 2">
    <name type="scientific">Linderina macrospora</name>
    <dbReference type="NCBI Taxonomy" id="4868"/>
    <lineage>
        <taxon>Eukaryota</taxon>
        <taxon>Fungi</taxon>
        <taxon>Fungi incertae sedis</taxon>
        <taxon>Zoopagomycota</taxon>
        <taxon>Kickxellomycotina</taxon>
        <taxon>Kickxellomycetes</taxon>
        <taxon>Kickxellales</taxon>
        <taxon>Kickxellaceae</taxon>
        <taxon>Linderina</taxon>
    </lineage>
</organism>
<accession>A0ACC1JDP1</accession>
<sequence>MWYGAVRSMYSEDIIDELDRRLDLIRAQENGADADDQAPQIGNGTVGIDGAGVPDLGSQFVETPTDVSLSTPNEDTPISSVGVSVRERQPSIYSNDLALATISATSDHPSRAPRWAPGANADSNSLQSAATADKGMNMLMEVSLDGHIRYVSPAWRRLVGSDPDALVDQPVSSVIVPTDVPVCRSAAEQLLADKTRTVEISFSVCTPSPNVFVNVEAKGMLICHRLRDEPSHILWVLRYIEHSSPRVPSPPYNTGEYLVNSSDNSAMSRSHSQSSGKGSREGAIQLSSSSSQTDQLEHRLEEMESASAGYPQSAYDIEAREETTPPSSPLESITCRICDRAIPAAYFEEHTWLCAQSHRAAMDVEQQNDYLSDMKTKLHAWYPGCKSIELEELVHGEADAADIRQHAELQAAEIGSPMWETLVSEASEAISALLHICCVAMALDAFDAIPKCDIPGEGSNTSSISSQAGDFIRSESWQETEHFKPPELAYIDPCLVDLSKEVIQAVKAKRDAIDSLQYAIIEASIACSKWLVPVQDIIDEVAPVVSAKPLQQGLPQAAGVVVASVSGSSSAAPHLGGIAQQLSSAHAAASTSLQASPDLRDSVSQVSSTPGTPSKSPAAFSGMAPVSITRAAEGSPEIHGSSESLRITTTSLHPSKSHIPSNVAMGSGASYLATPTIPSISDFALLKPISKGAYGSVFLAKKRTTGEYYAIKILKKADMIAKNQISNVKAERAIMMAQTGSPFVVRLLFTFQSRTNLYLVMEYLNGGDCASLLKSIGSLPEDWAKQYLAEVVLGIADLHGRNVVHRDLKPDNLLIDCDGHLKLTDFGLSKLGFLGRRVDQQNSLVNKPHLSNSHGDNASGRSDLAAMEPISTGRVWQPYVANPVRVPQQPLTETPLALRPTPSAGSPDSHALAAVGMPPISLPQSSTDYFQQRTQTAMPLPSIATPPPMRRELGEDISGPSAPVASKRVSMLKEATGSPGLGSPGADSSTSSSSGSSSSCAVALGDANPSHAKRHALGTPDYIAPESILGLESGESVDWWALGVICYEFLFGVPPFHDETPEKVFQNILSADLDFYDEMREQLKQEKREERRLREEHRKQAIAAGIPVEDEDEDDDEDDDDVGIPEISPEARSFITRLLTHDPKRRLGYNGADEVRNHPFFQSIDWDTILDTQPAFVPQVDDIEDTEYFDTRGATFDDSHKEEDPIPILQ</sequence>
<dbReference type="EC" id="2.7.11.1" evidence="1"/>
<name>A0ACC1JDP1_9FUNG</name>
<dbReference type="Proteomes" id="UP001150603">
    <property type="component" value="Unassembled WGS sequence"/>
</dbReference>
<proteinExistence type="predicted"/>